<dbReference type="Proteomes" id="UP001153269">
    <property type="component" value="Unassembled WGS sequence"/>
</dbReference>
<dbReference type="AlphaFoldDB" id="A0A9N7Y090"/>
<protein>
    <submittedName>
        <fullName evidence="1">Uncharacterized protein</fullName>
    </submittedName>
</protein>
<sequence length="100" mass="11483">MVLPKLISRNDKELRGRAERWKVTFPQPWYLHGDAGCPVVRKQEHFQRSMGASDDPYSSSLPRMTRIIWKDISENRSGGMKPGAEETLVPPVRIHTLNNL</sequence>
<keyword evidence="2" id="KW-1185">Reference proteome</keyword>
<evidence type="ECO:0000313" key="1">
    <source>
        <dbReference type="EMBL" id="CAB1412725.1"/>
    </source>
</evidence>
<proteinExistence type="predicted"/>
<accession>A0A9N7Y090</accession>
<name>A0A9N7Y090_PLEPL</name>
<comment type="caution">
    <text evidence="1">The sequence shown here is derived from an EMBL/GenBank/DDBJ whole genome shotgun (WGS) entry which is preliminary data.</text>
</comment>
<dbReference type="EMBL" id="CADEAL010000015">
    <property type="protein sequence ID" value="CAB1412725.1"/>
    <property type="molecule type" value="Genomic_DNA"/>
</dbReference>
<gene>
    <name evidence="1" type="ORF">PLEPLA_LOCUS419</name>
</gene>
<organism evidence="1 2">
    <name type="scientific">Pleuronectes platessa</name>
    <name type="common">European plaice</name>
    <dbReference type="NCBI Taxonomy" id="8262"/>
    <lineage>
        <taxon>Eukaryota</taxon>
        <taxon>Metazoa</taxon>
        <taxon>Chordata</taxon>
        <taxon>Craniata</taxon>
        <taxon>Vertebrata</taxon>
        <taxon>Euteleostomi</taxon>
        <taxon>Actinopterygii</taxon>
        <taxon>Neopterygii</taxon>
        <taxon>Teleostei</taxon>
        <taxon>Neoteleostei</taxon>
        <taxon>Acanthomorphata</taxon>
        <taxon>Carangaria</taxon>
        <taxon>Pleuronectiformes</taxon>
        <taxon>Pleuronectoidei</taxon>
        <taxon>Pleuronectidae</taxon>
        <taxon>Pleuronectes</taxon>
    </lineage>
</organism>
<reference evidence="1" key="1">
    <citation type="submission" date="2020-03" db="EMBL/GenBank/DDBJ databases">
        <authorList>
            <person name="Weist P."/>
        </authorList>
    </citation>
    <scope>NUCLEOTIDE SEQUENCE</scope>
</reference>
<evidence type="ECO:0000313" key="2">
    <source>
        <dbReference type="Proteomes" id="UP001153269"/>
    </source>
</evidence>